<dbReference type="EMBL" id="CP059664">
    <property type="protein sequence ID" value="QRW21286.1"/>
    <property type="molecule type" value="Genomic_DNA"/>
</dbReference>
<dbReference type="SUPFAM" id="SSF74924">
    <property type="entry name" value="Cap-Gly domain"/>
    <property type="match status" value="1"/>
</dbReference>
<dbReference type="Gene3D" id="2.30.30.190">
    <property type="entry name" value="CAP Gly-rich-like domain"/>
    <property type="match status" value="1"/>
</dbReference>
<accession>A0A8H8NWA8</accession>
<feature type="compositionally biased region" description="Low complexity" evidence="1">
    <location>
        <begin position="50"/>
        <end position="79"/>
    </location>
</feature>
<evidence type="ECO:0000259" key="2">
    <source>
        <dbReference type="PROSITE" id="PS50245"/>
    </source>
</evidence>
<dbReference type="Proteomes" id="UP000650533">
    <property type="component" value="Chromosome 7"/>
</dbReference>
<feature type="compositionally biased region" description="Basic and acidic residues" evidence="1">
    <location>
        <begin position="380"/>
        <end position="390"/>
    </location>
</feature>
<dbReference type="RefSeq" id="XP_043181523.1">
    <property type="nucleotide sequence ID" value="XM_043326091.1"/>
</dbReference>
<protein>
    <submittedName>
        <fullName evidence="3">CAP-Gly domain protein</fullName>
    </submittedName>
</protein>
<feature type="region of interest" description="Disordered" evidence="1">
    <location>
        <begin position="239"/>
        <end position="262"/>
    </location>
</feature>
<feature type="compositionally biased region" description="Basic residues" evidence="1">
    <location>
        <begin position="391"/>
        <end position="403"/>
    </location>
</feature>
<feature type="compositionally biased region" description="Basic and acidic residues" evidence="1">
    <location>
        <begin position="185"/>
        <end position="208"/>
    </location>
</feature>
<reference evidence="3" key="1">
    <citation type="submission" date="2020-05" db="EMBL/GenBank/DDBJ databases">
        <title>Evolutionary and genomic comparisons of hybrid uninucleate and nonhybrid Rhizoctonia fungi.</title>
        <authorList>
            <person name="Li C."/>
            <person name="Chen X."/>
        </authorList>
    </citation>
    <scope>NUCLEOTIDE SEQUENCE</scope>
    <source>
        <strain evidence="3">AG-1 IA</strain>
    </source>
</reference>
<feature type="domain" description="CAP-Gly" evidence="2">
    <location>
        <begin position="439"/>
        <end position="469"/>
    </location>
</feature>
<organism evidence="3 4">
    <name type="scientific">Rhizoctonia solani</name>
    <dbReference type="NCBI Taxonomy" id="456999"/>
    <lineage>
        <taxon>Eukaryota</taxon>
        <taxon>Fungi</taxon>
        <taxon>Dikarya</taxon>
        <taxon>Basidiomycota</taxon>
        <taxon>Agaricomycotina</taxon>
        <taxon>Agaricomycetes</taxon>
        <taxon>Cantharellales</taxon>
        <taxon>Ceratobasidiaceae</taxon>
        <taxon>Rhizoctonia</taxon>
    </lineage>
</organism>
<dbReference type="AlphaFoldDB" id="A0A8H8NWA8"/>
<feature type="region of interest" description="Disordered" evidence="1">
    <location>
        <begin position="582"/>
        <end position="603"/>
    </location>
</feature>
<evidence type="ECO:0000256" key="1">
    <source>
        <dbReference type="SAM" id="MobiDB-lite"/>
    </source>
</evidence>
<feature type="region of interest" description="Disordered" evidence="1">
    <location>
        <begin position="46"/>
        <end position="223"/>
    </location>
</feature>
<dbReference type="GeneID" id="67028554"/>
<dbReference type="PANTHER" id="PTHR18916">
    <property type="entry name" value="DYNACTIN 1-RELATED MICROTUBULE-BINDING"/>
    <property type="match status" value="1"/>
</dbReference>
<feature type="compositionally biased region" description="Polar residues" evidence="1">
    <location>
        <begin position="482"/>
        <end position="503"/>
    </location>
</feature>
<proteinExistence type="predicted"/>
<feature type="compositionally biased region" description="Low complexity" evidence="1">
    <location>
        <begin position="95"/>
        <end position="114"/>
    </location>
</feature>
<gene>
    <name evidence="3" type="ORF">RhiXN_06275</name>
</gene>
<feature type="compositionally biased region" description="Basic and acidic residues" evidence="1">
    <location>
        <begin position="115"/>
        <end position="133"/>
    </location>
</feature>
<feature type="compositionally biased region" description="Basic and acidic residues" evidence="1">
    <location>
        <begin position="331"/>
        <end position="354"/>
    </location>
</feature>
<sequence>MEAKLTQVAELKEILTKSSTPIPSKANKADLIAKILATPDALKLAGGGEAAAPAPAPAAAAAAEPVAPAAPAPAAEAAANRFDWEGTGAKPDTGASAEAKPAEPASTTESTPAPTKEDASKSTKRKPNEELERRKARAARFGIPLVENPVSTKGAGGAGGRGRKGKKGAEEKEKPASGAAASGAKAEEKKEVAKKPEEKKEKKEEKPKAVKISAKEAAPNDDDAKLAARAARFGISTAPKAAAGGSADPAEDEKRKKREARFGAPLDRATNRLFSFRWIINCRRDRVTNCQYEPHACTRYSYSQTLVHPHTWLTSWHCSERHSRTPTQLDGNKHDDGAERLGGDEHGLARRDQGPRPNTMRKQRTLAPAAQPPLASAEDAPWRARTDHPAWPRHRPPGPRHPRQSNIGRSLSRAGHEFEVGDAVKIESLGMEGTLRFMGEIDGKNGLWAGVELAPAFAGKGKNDGSVAGSLPPWRSIPRPSSAASHYTNGRTTPSVSGRTTPSFAPVKTIPARKYVGVTATDLNSRNTASPTRAASTPLEPPKPVGPCLLHERDQAWLNPAIQPPKQRDLTILCLPHRSLPTLPENAAEHDHPNEPELGWSRR</sequence>
<dbReference type="SMART" id="SM01052">
    <property type="entry name" value="CAP_GLY"/>
    <property type="match status" value="1"/>
</dbReference>
<feature type="region of interest" description="Disordered" evidence="1">
    <location>
        <begin position="322"/>
        <end position="408"/>
    </location>
</feature>
<dbReference type="InterPro" id="IPR036859">
    <property type="entry name" value="CAP-Gly_dom_sf"/>
</dbReference>
<dbReference type="PANTHER" id="PTHR18916:SF83">
    <property type="entry name" value="TIP ELONGATION PROTEIN 1"/>
    <property type="match status" value="1"/>
</dbReference>
<feature type="region of interest" description="Disordered" evidence="1">
    <location>
        <begin position="458"/>
        <end position="505"/>
    </location>
</feature>
<name>A0A8H8NWA8_9AGAM</name>
<dbReference type="Pfam" id="PF01302">
    <property type="entry name" value="CAP_GLY"/>
    <property type="match status" value="1"/>
</dbReference>
<evidence type="ECO:0000313" key="4">
    <source>
        <dbReference type="Proteomes" id="UP000650533"/>
    </source>
</evidence>
<dbReference type="InterPro" id="IPR000938">
    <property type="entry name" value="CAP-Gly_domain"/>
</dbReference>
<dbReference type="PROSITE" id="PS50245">
    <property type="entry name" value="CAP_GLY_2"/>
    <property type="match status" value="1"/>
</dbReference>
<evidence type="ECO:0000313" key="3">
    <source>
        <dbReference type="EMBL" id="QRW21286.1"/>
    </source>
</evidence>
<dbReference type="KEGG" id="rsx:RhiXN_06275"/>
<feature type="compositionally biased region" description="Low complexity" evidence="1">
    <location>
        <begin position="366"/>
        <end position="377"/>
    </location>
</feature>